<dbReference type="SUPFAM" id="SSF89260">
    <property type="entry name" value="Collagen-binding domain"/>
    <property type="match status" value="1"/>
</dbReference>
<name>A0A5B8XXB7_9DELT</name>
<dbReference type="PROSITE" id="PS51257">
    <property type="entry name" value="PROKAR_LIPOPROTEIN"/>
    <property type="match status" value="1"/>
</dbReference>
<accession>A0A5B8XXB7</accession>
<organism evidence="3 4">
    <name type="scientific">Microvenator marinus</name>
    <dbReference type="NCBI Taxonomy" id="2600177"/>
    <lineage>
        <taxon>Bacteria</taxon>
        <taxon>Deltaproteobacteria</taxon>
        <taxon>Bradymonadales</taxon>
        <taxon>Microvenatoraceae</taxon>
        <taxon>Microvenator</taxon>
    </lineage>
</organism>
<dbReference type="InterPro" id="IPR007280">
    <property type="entry name" value="Peptidase_C_arc/bac"/>
</dbReference>
<evidence type="ECO:0000256" key="1">
    <source>
        <dbReference type="SAM" id="MobiDB-lite"/>
    </source>
</evidence>
<evidence type="ECO:0000313" key="3">
    <source>
        <dbReference type="EMBL" id="QED30250.1"/>
    </source>
</evidence>
<dbReference type="EMBL" id="CP042467">
    <property type="protein sequence ID" value="QED30250.1"/>
    <property type="molecule type" value="Genomic_DNA"/>
</dbReference>
<dbReference type="KEGG" id="bbae:FRD01_24060"/>
<dbReference type="Proteomes" id="UP000321595">
    <property type="component" value="Chromosome"/>
</dbReference>
<feature type="domain" description="Peptidase C-terminal archaeal/bacterial" evidence="2">
    <location>
        <begin position="199"/>
        <end position="269"/>
    </location>
</feature>
<feature type="region of interest" description="Disordered" evidence="1">
    <location>
        <begin position="28"/>
        <end position="57"/>
    </location>
</feature>
<dbReference type="Pfam" id="PF04151">
    <property type="entry name" value="PPC"/>
    <property type="match status" value="1"/>
</dbReference>
<gene>
    <name evidence="3" type="ORF">FRD01_24060</name>
</gene>
<dbReference type="AlphaFoldDB" id="A0A5B8XXB7"/>
<evidence type="ECO:0000313" key="4">
    <source>
        <dbReference type="Proteomes" id="UP000321595"/>
    </source>
</evidence>
<sequence length="692" mass="74234">MILIQRFTANILSLGLLGVLGSIGCGEKSTTEDNNVDPTPAECQTDENSEPASALELGSEETTGFICPIGDLDWYKFSVPANETLVSVNISMPVTISPIQPSYAIFPVGSEGDPELAVATPPANATGTRLSYVHCVAPGDYYMVVRDSGDNQADTRNAYSTNIATAADPDPQEPNNDRAASQALVDGQATTGYIACRSDEDWYQIDVPAGRTLQVELRAPNGGFQPKLRLLSEDDTLLFEVENASNTADTDINRLQVPPGPGTYYVVISDDDNQDADPETPYELTVTLINDEDPNEPNNTPEEATELSQSVVNCGGTWSNVLSSVGTIGSPGDDDWFRVDLSGCAPGVVEAEVEYPTVGDAASQWEFNAEVQATVTIVKPHPESSCDQDSDCNTLQIPCDNAFDCAGVFDTCLSQGLCAGASVCLPNNVCGANVMQRRYECAPRASECRPGSTPPPENMARAAAPVSSNVVYIRVSDFQSNGSAPDRLYNLRVRVRSITDTNEPNNAVLNIVSPDYSTSDLAAQAVDIPIRDCTAGDCCTGPGQITGSIDYDSDSDWFRIPHPCPDSDCTLRMVWQTDAGPTDIAMNIYRSGGGSWNVARDPDEEENQSADSGVLGGTMAGNGCFYAFQGHNDNGYLIEVRDRTAIFSDDQTVIPSSRDWDPDQNYSFCIEKVSNVCEEPPCRIYPNGCGVP</sequence>
<reference evidence="3 4" key="1">
    <citation type="submission" date="2019-08" db="EMBL/GenBank/DDBJ databases">
        <authorList>
            <person name="Liang Q."/>
        </authorList>
    </citation>
    <scope>NUCLEOTIDE SEQUENCE [LARGE SCALE GENOMIC DNA]</scope>
    <source>
        <strain evidence="3 4">V1718</strain>
    </source>
</reference>
<dbReference type="Gene3D" id="2.60.120.380">
    <property type="match status" value="3"/>
</dbReference>
<protein>
    <recommendedName>
        <fullName evidence="2">Peptidase C-terminal archaeal/bacterial domain-containing protein</fullName>
    </recommendedName>
</protein>
<dbReference type="RefSeq" id="WP_146963775.1">
    <property type="nucleotide sequence ID" value="NZ_CP042467.1"/>
</dbReference>
<dbReference type="OrthoDB" id="5377253at2"/>
<evidence type="ECO:0000259" key="2">
    <source>
        <dbReference type="Pfam" id="PF04151"/>
    </source>
</evidence>
<keyword evidence="4" id="KW-1185">Reference proteome</keyword>
<proteinExistence type="predicted"/>